<reference evidence="1 2" key="1">
    <citation type="submission" date="2019-04" db="EMBL/GenBank/DDBJ databases">
        <title>Isolation and identification of Cellulomonas shaoxiangyii sp. Nov. isolated from feces of the Tibetan antelopes (Pantholops hodgsonii) in the Qinghai-Tibet plateau of China.</title>
        <authorList>
            <person name="Tian Z."/>
        </authorList>
    </citation>
    <scope>NUCLEOTIDE SEQUENCE [LARGE SCALE GENOMIC DNA]</scope>
    <source>
        <strain evidence="1 2">Z28</strain>
    </source>
</reference>
<proteinExistence type="predicted"/>
<dbReference type="AlphaFoldDB" id="A0A4P7SIW4"/>
<dbReference type="Proteomes" id="UP000296469">
    <property type="component" value="Chromosome"/>
</dbReference>
<dbReference type="PROSITE" id="PS51257">
    <property type="entry name" value="PROKAR_LIPOPROTEIN"/>
    <property type="match status" value="1"/>
</dbReference>
<dbReference type="OrthoDB" id="3403621at2"/>
<keyword evidence="2" id="KW-1185">Reference proteome</keyword>
<sequence>MRSHLPASVGALAGAVALLLTGCTGGGGDGAAPSDDETGPISAFFEQVGGSMDSEDGEAQQRRVEELVAACMAEEGFEYTPVEPMSAGAMGSDDAPEWDTLEFAEQYGYGATTGEELFGGTSEEYVDPNQEYVSAMSQTEQEAYYAALYGVVEEVEDPEAQAEVEYDWTTAGCQGAASHEVYEEGQVWDDPAMQELLDEMNTEYERLAEDDAVREAQSAWAECVADAGYDFATPDEASQSIYDEHSALMGYDQEVDPEADPATAAPPEPDEAKLAELREKEIALATADRRCQEETGYAKAQKDAQLAMETRLWDKYGEQLQAYADDRTAGADGK</sequence>
<gene>
    <name evidence="1" type="ORF">E5225_05085</name>
</gene>
<accession>A0A4P7SIW4</accession>
<name>A0A4P7SIW4_9CELL</name>
<dbReference type="EMBL" id="CP039291">
    <property type="protein sequence ID" value="QCB93026.1"/>
    <property type="molecule type" value="Genomic_DNA"/>
</dbReference>
<dbReference type="RefSeq" id="WP_135972857.1">
    <property type="nucleotide sequence ID" value="NZ_CP039291.1"/>
</dbReference>
<dbReference type="KEGG" id="celz:E5225_05085"/>
<protein>
    <submittedName>
        <fullName evidence="1">Uncharacterized protein</fullName>
    </submittedName>
</protein>
<evidence type="ECO:0000313" key="2">
    <source>
        <dbReference type="Proteomes" id="UP000296469"/>
    </source>
</evidence>
<organism evidence="1 2">
    <name type="scientific">Cellulomonas shaoxiangyii</name>
    <dbReference type="NCBI Taxonomy" id="2566013"/>
    <lineage>
        <taxon>Bacteria</taxon>
        <taxon>Bacillati</taxon>
        <taxon>Actinomycetota</taxon>
        <taxon>Actinomycetes</taxon>
        <taxon>Micrococcales</taxon>
        <taxon>Cellulomonadaceae</taxon>
        <taxon>Cellulomonas</taxon>
    </lineage>
</organism>
<evidence type="ECO:0000313" key="1">
    <source>
        <dbReference type="EMBL" id="QCB93026.1"/>
    </source>
</evidence>